<evidence type="ECO:0000259" key="2">
    <source>
        <dbReference type="Pfam" id="PF12728"/>
    </source>
</evidence>
<protein>
    <recommendedName>
        <fullName evidence="2">Helix-turn-helix domain-containing protein</fullName>
    </recommendedName>
</protein>
<dbReference type="RefSeq" id="WP_202920793.1">
    <property type="nucleotide sequence ID" value="NZ_CP036273.1"/>
</dbReference>
<dbReference type="EMBL" id="CP036273">
    <property type="protein sequence ID" value="QDU19986.1"/>
    <property type="molecule type" value="Genomic_DNA"/>
</dbReference>
<keyword evidence="4" id="KW-1185">Reference proteome</keyword>
<feature type="domain" description="Helix-turn-helix" evidence="2">
    <location>
        <begin position="32"/>
        <end position="77"/>
    </location>
</feature>
<dbReference type="KEGG" id="uli:ETAA1_19290"/>
<dbReference type="Pfam" id="PF12728">
    <property type="entry name" value="HTH_17"/>
    <property type="match status" value="1"/>
</dbReference>
<name>A0A517XR56_9BACT</name>
<feature type="region of interest" description="Disordered" evidence="1">
    <location>
        <begin position="1"/>
        <end position="24"/>
    </location>
</feature>
<gene>
    <name evidence="3" type="ORF">ETAA1_19290</name>
</gene>
<evidence type="ECO:0000313" key="3">
    <source>
        <dbReference type="EMBL" id="QDU19986.1"/>
    </source>
</evidence>
<organism evidence="3 4">
    <name type="scientific">Urbifossiella limnaea</name>
    <dbReference type="NCBI Taxonomy" id="2528023"/>
    <lineage>
        <taxon>Bacteria</taxon>
        <taxon>Pseudomonadati</taxon>
        <taxon>Planctomycetota</taxon>
        <taxon>Planctomycetia</taxon>
        <taxon>Gemmatales</taxon>
        <taxon>Gemmataceae</taxon>
        <taxon>Urbifossiella</taxon>
    </lineage>
</organism>
<evidence type="ECO:0000256" key="1">
    <source>
        <dbReference type="SAM" id="MobiDB-lite"/>
    </source>
</evidence>
<dbReference type="AlphaFoldDB" id="A0A517XR56"/>
<evidence type="ECO:0000313" key="4">
    <source>
        <dbReference type="Proteomes" id="UP000319576"/>
    </source>
</evidence>
<accession>A0A517XR56</accession>
<proteinExistence type="predicted"/>
<dbReference type="Proteomes" id="UP000319576">
    <property type="component" value="Chromosome"/>
</dbReference>
<dbReference type="InterPro" id="IPR041657">
    <property type="entry name" value="HTH_17"/>
</dbReference>
<sequence>MTTNPYTPRPGAPERHGGVPNTPDRLAVDQCEAARLSGLSAKTLGRLADRGERVGRIKIGRRVMYHLATMRAWLAARASGHVQRHDAEGGGQ</sequence>
<reference evidence="3 4" key="1">
    <citation type="submission" date="2019-02" db="EMBL/GenBank/DDBJ databases">
        <title>Deep-cultivation of Planctomycetes and their phenomic and genomic characterization uncovers novel biology.</title>
        <authorList>
            <person name="Wiegand S."/>
            <person name="Jogler M."/>
            <person name="Boedeker C."/>
            <person name="Pinto D."/>
            <person name="Vollmers J."/>
            <person name="Rivas-Marin E."/>
            <person name="Kohn T."/>
            <person name="Peeters S.H."/>
            <person name="Heuer A."/>
            <person name="Rast P."/>
            <person name="Oberbeckmann S."/>
            <person name="Bunk B."/>
            <person name="Jeske O."/>
            <person name="Meyerdierks A."/>
            <person name="Storesund J.E."/>
            <person name="Kallscheuer N."/>
            <person name="Luecker S."/>
            <person name="Lage O.M."/>
            <person name="Pohl T."/>
            <person name="Merkel B.J."/>
            <person name="Hornburger P."/>
            <person name="Mueller R.-W."/>
            <person name="Bruemmer F."/>
            <person name="Labrenz M."/>
            <person name="Spormann A.M."/>
            <person name="Op den Camp H."/>
            <person name="Overmann J."/>
            <person name="Amann R."/>
            <person name="Jetten M.S.M."/>
            <person name="Mascher T."/>
            <person name="Medema M.H."/>
            <person name="Devos D.P."/>
            <person name="Kaster A.-K."/>
            <person name="Ovreas L."/>
            <person name="Rohde M."/>
            <person name="Galperin M.Y."/>
            <person name="Jogler C."/>
        </authorList>
    </citation>
    <scope>NUCLEOTIDE SEQUENCE [LARGE SCALE GENOMIC DNA]</scope>
    <source>
        <strain evidence="3 4">ETA_A1</strain>
    </source>
</reference>